<dbReference type="Gene3D" id="1.10.510.10">
    <property type="entry name" value="Transferase(Phosphotransferase) domain 1"/>
    <property type="match status" value="1"/>
</dbReference>
<dbReference type="InterPro" id="IPR051681">
    <property type="entry name" value="Ser/Thr_Kinases-Pseudokinases"/>
</dbReference>
<evidence type="ECO:0000313" key="2">
    <source>
        <dbReference type="EMBL" id="KAK8836899.1"/>
    </source>
</evidence>
<dbReference type="PANTHER" id="PTHR44329:SF214">
    <property type="entry name" value="PROTEIN KINASE DOMAIN-CONTAINING PROTEIN"/>
    <property type="match status" value="1"/>
</dbReference>
<dbReference type="InterPro" id="IPR011009">
    <property type="entry name" value="Kinase-like_dom_sf"/>
</dbReference>
<accession>A0ABR2GSL0</accession>
<evidence type="ECO:0000259" key="1">
    <source>
        <dbReference type="PROSITE" id="PS50011"/>
    </source>
</evidence>
<dbReference type="Proteomes" id="UP001470230">
    <property type="component" value="Unassembled WGS sequence"/>
</dbReference>
<name>A0ABR2GSL0_9EUKA</name>
<dbReference type="SMART" id="SM00220">
    <property type="entry name" value="S_TKc"/>
    <property type="match status" value="1"/>
</dbReference>
<dbReference type="PROSITE" id="PS00108">
    <property type="entry name" value="PROTEIN_KINASE_ST"/>
    <property type="match status" value="1"/>
</dbReference>
<dbReference type="SUPFAM" id="SSF56112">
    <property type="entry name" value="Protein kinase-like (PK-like)"/>
    <property type="match status" value="1"/>
</dbReference>
<dbReference type="PIRSF" id="PIRSF000654">
    <property type="entry name" value="Integrin-linked_kinase"/>
    <property type="match status" value="1"/>
</dbReference>
<dbReference type="InterPro" id="IPR008271">
    <property type="entry name" value="Ser/Thr_kinase_AS"/>
</dbReference>
<comment type="caution">
    <text evidence="2">The sequence shown here is derived from an EMBL/GenBank/DDBJ whole genome shotgun (WGS) entry which is preliminary data.</text>
</comment>
<proteinExistence type="predicted"/>
<dbReference type="PROSITE" id="PS50011">
    <property type="entry name" value="PROTEIN_KINASE_DOM"/>
    <property type="match status" value="1"/>
</dbReference>
<evidence type="ECO:0000313" key="3">
    <source>
        <dbReference type="Proteomes" id="UP001470230"/>
    </source>
</evidence>
<dbReference type="InterPro" id="IPR000719">
    <property type="entry name" value="Prot_kinase_dom"/>
</dbReference>
<organism evidence="2 3">
    <name type="scientific">Tritrichomonas musculus</name>
    <dbReference type="NCBI Taxonomy" id="1915356"/>
    <lineage>
        <taxon>Eukaryota</taxon>
        <taxon>Metamonada</taxon>
        <taxon>Parabasalia</taxon>
        <taxon>Tritrichomonadida</taxon>
        <taxon>Tritrichomonadidae</taxon>
        <taxon>Tritrichomonas</taxon>
    </lineage>
</organism>
<protein>
    <recommendedName>
        <fullName evidence="1">Protein kinase domain-containing protein</fullName>
    </recommendedName>
</protein>
<feature type="domain" description="Protein kinase" evidence="1">
    <location>
        <begin position="11"/>
        <end position="282"/>
    </location>
</feature>
<keyword evidence="3" id="KW-1185">Reference proteome</keyword>
<dbReference type="EMBL" id="JAPFFF010000063">
    <property type="protein sequence ID" value="KAK8836899.1"/>
    <property type="molecule type" value="Genomic_DNA"/>
</dbReference>
<gene>
    <name evidence="2" type="ORF">M9Y10_037425</name>
</gene>
<reference evidence="2 3" key="1">
    <citation type="submission" date="2024-04" db="EMBL/GenBank/DDBJ databases">
        <title>Tritrichomonas musculus Genome.</title>
        <authorList>
            <person name="Alves-Ferreira E."/>
            <person name="Grigg M."/>
            <person name="Lorenzi H."/>
            <person name="Galac M."/>
        </authorList>
    </citation>
    <scope>NUCLEOTIDE SEQUENCE [LARGE SCALE GENOMIC DNA]</scope>
    <source>
        <strain evidence="2 3">EAF2021</strain>
    </source>
</reference>
<dbReference type="Pfam" id="PF00069">
    <property type="entry name" value="Pkinase"/>
    <property type="match status" value="1"/>
</dbReference>
<dbReference type="InterPro" id="IPR001245">
    <property type="entry name" value="Ser-Thr/Tyr_kinase_cat_dom"/>
</dbReference>
<dbReference type="PRINTS" id="PR00109">
    <property type="entry name" value="TYRKINASE"/>
</dbReference>
<dbReference type="PANTHER" id="PTHR44329">
    <property type="entry name" value="SERINE/THREONINE-PROTEIN KINASE TNNI3K-RELATED"/>
    <property type="match status" value="1"/>
</dbReference>
<sequence length="308" mass="35116">MSFIKYNQSDFEFIRFIGRGTYSAISLEKNKKTGELVAIKTFTLVNEDERYESDFMKEISILGTFHHPCIIKFHGFLSDEVDGNLQLSYVLDYMENGCLDGILMNIDAGIEFSGFGPTERSIIILGIACALRYMHYHAVKNGFVLHRDLKSGNILLDKDFKPKLADFGFAKVISSFEPNTPRRGSYPWMAPEVMTSSNYGIKADVYSFGMLMYEVIIGKTPFGDYKSVNDIVNDVVKKNMRPTLPSPRLNIYDLIENCWKTKPEERPDFNSIVPMLATETYILPGTDFDRYISFATEIKASDPEYNFA</sequence>